<dbReference type="Pfam" id="PF13500">
    <property type="entry name" value="AAA_26"/>
    <property type="match status" value="1"/>
</dbReference>
<dbReference type="Gene3D" id="3.40.50.300">
    <property type="entry name" value="P-loop containing nucleotide triphosphate hydrolases"/>
    <property type="match status" value="1"/>
</dbReference>
<dbReference type="InterPro" id="IPR010766">
    <property type="entry name" value="DRTGG"/>
</dbReference>
<accession>L0KUR3</accession>
<dbReference type="SUPFAM" id="SSF75138">
    <property type="entry name" value="HprK N-terminal domain-like"/>
    <property type="match status" value="1"/>
</dbReference>
<keyword evidence="3" id="KW-1185">Reference proteome</keyword>
<dbReference type="STRING" id="867904.Metho_0586"/>
<reference evidence="3" key="1">
    <citation type="submission" date="2012-02" db="EMBL/GenBank/DDBJ databases">
        <title>Complete sequence of chromosome of Methanomethylovorans hollandica DSM 15978.</title>
        <authorList>
            <person name="Lucas S."/>
            <person name="Copeland A."/>
            <person name="Lapidus A."/>
            <person name="Glavina del Rio T."/>
            <person name="Dalin E."/>
            <person name="Tice H."/>
            <person name="Bruce D."/>
            <person name="Goodwin L."/>
            <person name="Pitluck S."/>
            <person name="Peters L."/>
            <person name="Mikhailova N."/>
            <person name="Held B."/>
            <person name="Kyrpides N."/>
            <person name="Mavromatis K."/>
            <person name="Ivanova N."/>
            <person name="Brettin T."/>
            <person name="Detter J.C."/>
            <person name="Han C."/>
            <person name="Larimer F."/>
            <person name="Land M."/>
            <person name="Hauser L."/>
            <person name="Markowitz V."/>
            <person name="Cheng J.-F."/>
            <person name="Hugenholtz P."/>
            <person name="Woyke T."/>
            <person name="Wu D."/>
            <person name="Spring S."/>
            <person name="Schroeder M."/>
            <person name="Brambilla E."/>
            <person name="Klenk H.-P."/>
            <person name="Eisen J.A."/>
        </authorList>
    </citation>
    <scope>NUCLEOTIDE SEQUENCE [LARGE SCALE GENOMIC DNA]</scope>
    <source>
        <strain evidence="3">DSM 15978 / NBRC 107637 / DMS1</strain>
    </source>
</reference>
<evidence type="ECO:0000259" key="1">
    <source>
        <dbReference type="Pfam" id="PF07085"/>
    </source>
</evidence>
<dbReference type="SUPFAM" id="SSF52540">
    <property type="entry name" value="P-loop containing nucleoside triphosphate hydrolases"/>
    <property type="match status" value="1"/>
</dbReference>
<dbReference type="RefSeq" id="WP_015324019.1">
    <property type="nucleotide sequence ID" value="NC_019977.1"/>
</dbReference>
<dbReference type="HOGENOM" id="CLU_040984_0_0_2"/>
<evidence type="ECO:0000313" key="3">
    <source>
        <dbReference type="Proteomes" id="UP000010866"/>
    </source>
</evidence>
<gene>
    <name evidence="2" type="ordered locus">Metho_0586</name>
</gene>
<dbReference type="Gene3D" id="3.40.1390.20">
    <property type="entry name" value="HprK N-terminal domain-like"/>
    <property type="match status" value="1"/>
</dbReference>
<dbReference type="Proteomes" id="UP000010866">
    <property type="component" value="Chromosome"/>
</dbReference>
<dbReference type="InterPro" id="IPR028979">
    <property type="entry name" value="Ser_kin/Pase_Hpr-like_N_sf"/>
</dbReference>
<dbReference type="OrthoDB" id="50320at2157"/>
<name>L0KUR3_METHD</name>
<dbReference type="InterPro" id="IPR027417">
    <property type="entry name" value="P-loop_NTPase"/>
</dbReference>
<feature type="domain" description="DRTGG" evidence="1">
    <location>
        <begin position="215"/>
        <end position="320"/>
    </location>
</feature>
<dbReference type="PANTHER" id="PTHR43356:SF2">
    <property type="entry name" value="PHOSPHATE ACETYLTRANSFERASE"/>
    <property type="match status" value="1"/>
</dbReference>
<sequence length="357" mass="38723">MASMLVSSSEQYSGKSSLCLGLGVILKERGFKVGYMKPIGNLLIDVNGSLADEDAQSIRKLLGLQDEMSSITPILLTENLTDDALMGVEKGLDSKLRAAYEKISSGKDIVLLEGTGGIGGGAMYNLSDPEVATKLDTKILLITRYDSAQAVDRILCDLRIIQNTEILAGIILNEVSLDKMEQVYHLVVPFLEKKGIKVFGVIPEDHMLCSVSVAEIVEYLNAEVLVGANHMEDLVENYLVGAMEVGSAIKYFRRMPNAAVITGGDRSDIQMAAIEAKVKCLILTGNLRPSGAVLGSAEEANIPVILVRGDTMTTIEKMEHLIGHARIKQEVKIKRIVKLIEEHVDVDGLIDEMGLAK</sequence>
<proteinExistence type="predicted"/>
<dbReference type="GeneID" id="14407692"/>
<organism evidence="2 3">
    <name type="scientific">Methanomethylovorans hollandica (strain DSM 15978 / NBRC 107637 / DMS1)</name>
    <dbReference type="NCBI Taxonomy" id="867904"/>
    <lineage>
        <taxon>Archaea</taxon>
        <taxon>Methanobacteriati</taxon>
        <taxon>Methanobacteriota</taxon>
        <taxon>Stenosarchaea group</taxon>
        <taxon>Methanomicrobia</taxon>
        <taxon>Methanosarcinales</taxon>
        <taxon>Methanosarcinaceae</taxon>
        <taxon>Methanomethylovorans</taxon>
    </lineage>
</organism>
<dbReference type="KEGG" id="mhz:Metho_0586"/>
<dbReference type="AlphaFoldDB" id="L0KUR3"/>
<dbReference type="InterPro" id="IPR050500">
    <property type="entry name" value="Phos_Acetyltrans/Butyryltrans"/>
</dbReference>
<evidence type="ECO:0000313" key="2">
    <source>
        <dbReference type="EMBL" id="AGB48851.1"/>
    </source>
</evidence>
<dbReference type="EMBL" id="CP003362">
    <property type="protein sequence ID" value="AGB48851.1"/>
    <property type="molecule type" value="Genomic_DNA"/>
</dbReference>
<dbReference type="Pfam" id="PF07085">
    <property type="entry name" value="DRTGG"/>
    <property type="match status" value="1"/>
</dbReference>
<protein>
    <submittedName>
        <fullName evidence="2">Protein with phosphotransacetylase BioD-like N-terminal domain</fullName>
    </submittedName>
</protein>
<dbReference type="PANTHER" id="PTHR43356">
    <property type="entry name" value="PHOSPHATE ACETYLTRANSFERASE"/>
    <property type="match status" value="1"/>
</dbReference>